<reference evidence="11 12" key="1">
    <citation type="journal article" date="2016" name="Antonie Van Leeuwenhoek">
        <title>Denitratimonas tolerans gen. nov., sp. nov., a denitrifying bacterium isolated from a bioreactor for tannery wastewater treatment.</title>
        <authorList>
            <person name="Han S.I."/>
            <person name="Kim J.O."/>
            <person name="Lee Y.R."/>
            <person name="Ekpeghere K.I."/>
            <person name="Koh S.C."/>
            <person name="Whang K.S."/>
        </authorList>
    </citation>
    <scope>NUCLEOTIDE SEQUENCE [LARGE SCALE GENOMIC DNA]</scope>
    <source>
        <strain evidence="11 12">KACC 17565</strain>
    </source>
</reference>
<evidence type="ECO:0000256" key="4">
    <source>
        <dbReference type="ARBA" id="ARBA00022741"/>
    </source>
</evidence>
<keyword evidence="6 7" id="KW-0067">ATP-binding</keyword>
<evidence type="ECO:0000256" key="3">
    <source>
        <dbReference type="ARBA" id="ARBA00022679"/>
    </source>
</evidence>
<dbReference type="SMART" id="SM00220">
    <property type="entry name" value="S_TKc"/>
    <property type="match status" value="1"/>
</dbReference>
<proteinExistence type="predicted"/>
<dbReference type="GO" id="GO:0004674">
    <property type="term" value="F:protein serine/threonine kinase activity"/>
    <property type="evidence" value="ECO:0007669"/>
    <property type="project" value="UniProtKB-KW"/>
</dbReference>
<dbReference type="AlphaFoldDB" id="A0AAW9R530"/>
<evidence type="ECO:0000256" key="5">
    <source>
        <dbReference type="ARBA" id="ARBA00022777"/>
    </source>
</evidence>
<comment type="caution">
    <text evidence="11">The sequence shown here is derived from an EMBL/GenBank/DDBJ whole genome shotgun (WGS) entry which is preliminary data.</text>
</comment>
<keyword evidence="5 11" id="KW-0418">Kinase</keyword>
<feature type="binding site" evidence="7">
    <location>
        <position position="37"/>
    </location>
    <ligand>
        <name>ATP</name>
        <dbReference type="ChEBI" id="CHEBI:30616"/>
    </ligand>
</feature>
<dbReference type="PANTHER" id="PTHR43289">
    <property type="entry name" value="MITOGEN-ACTIVATED PROTEIN KINASE KINASE KINASE 20-RELATED"/>
    <property type="match status" value="1"/>
</dbReference>
<evidence type="ECO:0000256" key="8">
    <source>
        <dbReference type="SAM" id="MobiDB-lite"/>
    </source>
</evidence>
<dbReference type="EMBL" id="JBBDHC010000010">
    <property type="protein sequence ID" value="MEJ1249659.1"/>
    <property type="molecule type" value="Genomic_DNA"/>
</dbReference>
<name>A0AAW9R530_9GAMM</name>
<evidence type="ECO:0000259" key="10">
    <source>
        <dbReference type="PROSITE" id="PS50011"/>
    </source>
</evidence>
<dbReference type="InterPro" id="IPR008271">
    <property type="entry name" value="Ser/Thr_kinase_AS"/>
</dbReference>
<dbReference type="SUPFAM" id="SSF56112">
    <property type="entry name" value="Protein kinase-like (PK-like)"/>
    <property type="match status" value="1"/>
</dbReference>
<keyword evidence="4 7" id="KW-0547">Nucleotide-binding</keyword>
<accession>A0AAW9R530</accession>
<dbReference type="GO" id="GO:0005524">
    <property type="term" value="F:ATP binding"/>
    <property type="evidence" value="ECO:0007669"/>
    <property type="project" value="UniProtKB-UniRule"/>
</dbReference>
<dbReference type="InterPro" id="IPR017441">
    <property type="entry name" value="Protein_kinase_ATP_BS"/>
</dbReference>
<evidence type="ECO:0000256" key="2">
    <source>
        <dbReference type="ARBA" id="ARBA00022527"/>
    </source>
</evidence>
<evidence type="ECO:0000256" key="1">
    <source>
        <dbReference type="ARBA" id="ARBA00012513"/>
    </source>
</evidence>
<keyword evidence="9" id="KW-0812">Transmembrane</keyword>
<keyword evidence="3" id="KW-0808">Transferase</keyword>
<feature type="domain" description="Protein kinase" evidence="10">
    <location>
        <begin position="8"/>
        <end position="274"/>
    </location>
</feature>
<evidence type="ECO:0000256" key="6">
    <source>
        <dbReference type="ARBA" id="ARBA00022840"/>
    </source>
</evidence>
<evidence type="ECO:0000313" key="11">
    <source>
        <dbReference type="EMBL" id="MEJ1249659.1"/>
    </source>
</evidence>
<dbReference type="RefSeq" id="WP_337335376.1">
    <property type="nucleotide sequence ID" value="NZ_JBBDHC010000010.1"/>
</dbReference>
<dbReference type="Proteomes" id="UP001364472">
    <property type="component" value="Unassembled WGS sequence"/>
</dbReference>
<feature type="transmembrane region" description="Helical" evidence="9">
    <location>
        <begin position="352"/>
        <end position="373"/>
    </location>
</feature>
<feature type="region of interest" description="Disordered" evidence="8">
    <location>
        <begin position="299"/>
        <end position="343"/>
    </location>
</feature>
<dbReference type="Gene3D" id="1.10.510.10">
    <property type="entry name" value="Transferase(Phosphotransferase) domain 1"/>
    <property type="match status" value="1"/>
</dbReference>
<dbReference type="Pfam" id="PF00069">
    <property type="entry name" value="Pkinase"/>
    <property type="match status" value="1"/>
</dbReference>
<dbReference type="InterPro" id="IPR000719">
    <property type="entry name" value="Prot_kinase_dom"/>
</dbReference>
<dbReference type="PROSITE" id="PS00107">
    <property type="entry name" value="PROTEIN_KINASE_ATP"/>
    <property type="match status" value="1"/>
</dbReference>
<evidence type="ECO:0000256" key="7">
    <source>
        <dbReference type="PROSITE-ProRule" id="PRU10141"/>
    </source>
</evidence>
<protein>
    <recommendedName>
        <fullName evidence="1">non-specific serine/threonine protein kinase</fullName>
        <ecNumber evidence="1">2.7.11.1</ecNumber>
    </recommendedName>
</protein>
<organism evidence="11 12">
    <name type="scientific">Denitratimonas tolerans</name>
    <dbReference type="NCBI Taxonomy" id="1338420"/>
    <lineage>
        <taxon>Bacteria</taxon>
        <taxon>Pseudomonadati</taxon>
        <taxon>Pseudomonadota</taxon>
        <taxon>Gammaproteobacteria</taxon>
        <taxon>Lysobacterales</taxon>
        <taxon>Lysobacteraceae</taxon>
        <taxon>Denitratimonas</taxon>
    </lineage>
</organism>
<gene>
    <name evidence="11" type="ORF">WB794_08240</name>
</gene>
<evidence type="ECO:0000313" key="12">
    <source>
        <dbReference type="Proteomes" id="UP001364472"/>
    </source>
</evidence>
<dbReference type="EC" id="2.7.11.1" evidence="1"/>
<keyword evidence="2" id="KW-0723">Serine/threonine-protein kinase</keyword>
<keyword evidence="12" id="KW-1185">Reference proteome</keyword>
<keyword evidence="9" id="KW-0472">Membrane</keyword>
<dbReference type="PROSITE" id="PS50011">
    <property type="entry name" value="PROTEIN_KINASE_DOM"/>
    <property type="match status" value="1"/>
</dbReference>
<keyword evidence="9" id="KW-1133">Transmembrane helix</keyword>
<dbReference type="FunFam" id="1.10.510.10:FF:000021">
    <property type="entry name" value="Serine/threonine protein kinase"/>
    <property type="match status" value="1"/>
</dbReference>
<dbReference type="InterPro" id="IPR011009">
    <property type="entry name" value="Kinase-like_dom_sf"/>
</dbReference>
<dbReference type="PANTHER" id="PTHR43289:SF6">
    <property type="entry name" value="SERINE_THREONINE-PROTEIN KINASE NEKL-3"/>
    <property type="match status" value="1"/>
</dbReference>
<dbReference type="Gene3D" id="3.30.200.20">
    <property type="entry name" value="Phosphorylase Kinase, domain 1"/>
    <property type="match status" value="1"/>
</dbReference>
<sequence>MKTHLGHYEIESEIGRGGMGVVYRAFEPALNRHVAIKELSPSLAHDPQLVERFLREARSMAALSDPHIIQIYYIGTDEATSQPFFAMEFVEGESLSAILKRDGKIGVENTLRILHQTAQGLATAHDRGVIHRDIKPGNLMLSDRGQVKIADFGIALATKDVSKKLTTTGEFVGTPGYLSPEVCLGKPIDQRSDIFSLGIVMFEMLSGRTPFSDESPLGLMLEVVKAEIPNIQELNGEVDAQTAAILVRMVAKEPEQRFQSCHDLAAALEAHPLMARGGTVKLARPALVPDAATVIGTPAPRSTARKVTPPPVVRSGATPAQSAPAIPVRATTPSAQARPSVLERPVPQRSSAWIPLAIAAVLVLSVAGGAFAFRGQIVDFMRGFGDGFAGRTEGAYDAGRNTGKASNPIGTSLAADAAPTSSDEAAANASAALAAEAAAVAAADPKMPAQVVLQDQAATASTVIEVEAVPAPMATASAAPAVLATVPATAASVAATPSPGEGGTTTVPATAAPVAPKTQTVASAAPRPVAPPVPQRVAVIALGDSAISGPARSRIENRLAAAGFDLVDAEVLGVGGSDLASALNALRRSATVAVVVRAEPVGSQQLSYYGRTSELYTATLTVRAYRTSDRSSIGGGLSEKVQFTTLNADSQAESALSGKLGGLISSLAPYRKRG</sequence>
<dbReference type="CDD" id="cd14014">
    <property type="entry name" value="STKc_PknB_like"/>
    <property type="match status" value="1"/>
</dbReference>
<evidence type="ECO:0000256" key="9">
    <source>
        <dbReference type="SAM" id="Phobius"/>
    </source>
</evidence>
<dbReference type="PROSITE" id="PS00108">
    <property type="entry name" value="PROTEIN_KINASE_ST"/>
    <property type="match status" value="1"/>
</dbReference>